<evidence type="ECO:0000256" key="9">
    <source>
        <dbReference type="SAM" id="MobiDB-lite"/>
    </source>
</evidence>
<evidence type="ECO:0000256" key="8">
    <source>
        <dbReference type="PROSITE-ProRule" id="PRU00276"/>
    </source>
</evidence>
<organism evidence="12 13">
    <name type="scientific">Microctonus aethiopoides</name>
    <dbReference type="NCBI Taxonomy" id="144406"/>
    <lineage>
        <taxon>Eukaryota</taxon>
        <taxon>Metazoa</taxon>
        <taxon>Ecdysozoa</taxon>
        <taxon>Arthropoda</taxon>
        <taxon>Hexapoda</taxon>
        <taxon>Insecta</taxon>
        <taxon>Pterygota</taxon>
        <taxon>Neoptera</taxon>
        <taxon>Endopterygota</taxon>
        <taxon>Hymenoptera</taxon>
        <taxon>Apocrita</taxon>
        <taxon>Ichneumonoidea</taxon>
        <taxon>Braconidae</taxon>
        <taxon>Euphorinae</taxon>
        <taxon>Microctonus</taxon>
    </lineage>
</organism>
<dbReference type="Pfam" id="PF17771">
    <property type="entry name" value="ADAMTS_CR_2"/>
    <property type="match status" value="2"/>
</dbReference>
<keyword evidence="3" id="KW-0378">Hydrolase</keyword>
<evidence type="ECO:0000256" key="7">
    <source>
        <dbReference type="ARBA" id="ARBA00023180"/>
    </source>
</evidence>
<feature type="signal peptide" evidence="10">
    <location>
        <begin position="1"/>
        <end position="20"/>
    </location>
</feature>
<feature type="binding site" evidence="8">
    <location>
        <position position="341"/>
    </location>
    <ligand>
        <name>Zn(2+)</name>
        <dbReference type="ChEBI" id="CHEBI:29105"/>
        <note>catalytic</note>
    </ligand>
</feature>
<sequence>MRGFIYANFYISILLVSIDASVPLQRVQQAILHEPGPETFETSEILPEYEAVPIDQLHVSKRSVDQSSQKNSLQMKAFDDNILEWIQPSDWALFTLDTPVYTIVNKSDGLKIFRYVDAMKLNEPYIYNEYYSTSHNDRKKRQIDDITGRSDESEGSSRTKRSNDDIIYPEILVIVDYDTFELHGKNTYELFKYLHGFWNGVDLEFRSLESPKFRLNIAAILIDESNIGLPYISSNKLNSGQLNVNIALQKFSYWLYDNLNGVIGRNKYDVAVTMTSLPMCSQNANLGPCSEVNGLSMYGTACRVDDFYRVIWKTAIIRDGGGFDGIHTTAHELGHLFGADHDSGPSIYQCNSINSTVMSPKTSAPMGGWSQSSRDAMEQFIKIKGNCLYNKPELSHRIYPCLPGKIKDADEQCKALEGTKASEDNSNICQLLFCYTRNSNYTIAIGHGPATPGTPCGHKKICVNFKCVPEPEVNLIDEMKLKHLVKPVPIENRVDDTTGQNNESEGSSRTKRSNGDIIYPEILVIVDYDTFELHGKNVYNVLKYLHGFWNGVDLEFRSLESPKFRLNIAAILIDEYNVGLPYISSNKLNSGYLNANTVLSNSAFWLYDNLNGIIDRNKYDVAVTMTSLRLCGENVDTGPCQTKMIGQAYYGLACHVDNHDRVMFKTAIVHDGGAFDGIQIATDSLAYLFGAVDSKHPTYQCKSIDGSVMNPKELRSVVGGWTKCARDTMEQFIKTNGSCLYNEPELSKKFKTYLPGKMKDANEQCEALEGKPKPFQIDENICQSLFCYTKDSNYITTKNIGPAAPGTRCGHKKICLNLECVMEPEVDLIPKLHVVQLN</sequence>
<feature type="binding site" evidence="8">
    <location>
        <position position="335"/>
    </location>
    <ligand>
        <name>Zn(2+)</name>
        <dbReference type="ChEBI" id="CHEBI:29105"/>
        <note>catalytic</note>
    </ligand>
</feature>
<dbReference type="PANTHER" id="PTHR11905:SF249">
    <property type="entry name" value="SOL NARAE, ISOFORM C"/>
    <property type="match status" value="1"/>
</dbReference>
<comment type="caution">
    <text evidence="8">Lacks conserved residue(s) required for the propagation of feature annotation.</text>
</comment>
<keyword evidence="10" id="KW-0732">Signal</keyword>
<keyword evidence="7" id="KW-0325">Glycoprotein</keyword>
<dbReference type="PROSITE" id="PS50215">
    <property type="entry name" value="ADAM_MEPRO"/>
    <property type="match status" value="2"/>
</dbReference>
<feature type="compositionally biased region" description="Basic and acidic residues" evidence="9">
    <location>
        <begin position="142"/>
        <end position="161"/>
    </location>
</feature>
<dbReference type="InterPro" id="IPR041645">
    <property type="entry name" value="ADAMTS_CR_2"/>
</dbReference>
<proteinExistence type="predicted"/>
<dbReference type="GO" id="GO:0004222">
    <property type="term" value="F:metalloendopeptidase activity"/>
    <property type="evidence" value="ECO:0007669"/>
    <property type="project" value="InterPro"/>
</dbReference>
<dbReference type="Pfam" id="PF13688">
    <property type="entry name" value="Reprolysin_5"/>
    <property type="match status" value="1"/>
</dbReference>
<feature type="binding site" evidence="8">
    <location>
        <position position="331"/>
    </location>
    <ligand>
        <name>Zn(2+)</name>
        <dbReference type="ChEBI" id="CHEBI:29105"/>
        <note>catalytic</note>
    </ligand>
</feature>
<comment type="caution">
    <text evidence="12">The sequence shown here is derived from an EMBL/GenBank/DDBJ whole genome shotgun (WGS) entry which is preliminary data.</text>
</comment>
<evidence type="ECO:0000256" key="10">
    <source>
        <dbReference type="SAM" id="SignalP"/>
    </source>
</evidence>
<feature type="active site" evidence="8">
    <location>
        <position position="332"/>
    </location>
</feature>
<evidence type="ECO:0000259" key="11">
    <source>
        <dbReference type="PROSITE" id="PS50215"/>
    </source>
</evidence>
<dbReference type="AlphaFoldDB" id="A0AA39KJL7"/>
<keyword evidence="5" id="KW-0482">Metalloprotease</keyword>
<feature type="domain" description="Peptidase M12B" evidence="11">
    <location>
        <begin position="518"/>
        <end position="744"/>
    </location>
</feature>
<dbReference type="SMART" id="SM00608">
    <property type="entry name" value="ACR"/>
    <property type="match status" value="1"/>
</dbReference>
<keyword evidence="6" id="KW-1015">Disulfide bond</keyword>
<dbReference type="GO" id="GO:0046872">
    <property type="term" value="F:metal ion binding"/>
    <property type="evidence" value="ECO:0007669"/>
    <property type="project" value="UniProtKB-KW"/>
</dbReference>
<name>A0AA39KJL7_9HYME</name>
<feature type="chain" id="PRO_5041322010" description="Peptidase M12B domain-containing protein" evidence="10">
    <location>
        <begin position="21"/>
        <end position="838"/>
    </location>
</feature>
<evidence type="ECO:0000256" key="5">
    <source>
        <dbReference type="ARBA" id="ARBA00023049"/>
    </source>
</evidence>
<evidence type="ECO:0000313" key="12">
    <source>
        <dbReference type="EMBL" id="KAK0163869.1"/>
    </source>
</evidence>
<dbReference type="InterPro" id="IPR024079">
    <property type="entry name" value="MetalloPept_cat_dom_sf"/>
</dbReference>
<keyword evidence="13" id="KW-1185">Reference proteome</keyword>
<feature type="region of interest" description="Disordered" evidence="9">
    <location>
        <begin position="492"/>
        <end position="512"/>
    </location>
</feature>
<evidence type="ECO:0000256" key="6">
    <source>
        <dbReference type="ARBA" id="ARBA00023157"/>
    </source>
</evidence>
<evidence type="ECO:0000256" key="3">
    <source>
        <dbReference type="ARBA" id="ARBA00022801"/>
    </source>
</evidence>
<keyword evidence="1" id="KW-0645">Protease</keyword>
<dbReference type="InterPro" id="IPR006586">
    <property type="entry name" value="ADAM_Cys-rich"/>
</dbReference>
<dbReference type="GO" id="GO:0006509">
    <property type="term" value="P:membrane protein ectodomain proteolysis"/>
    <property type="evidence" value="ECO:0007669"/>
    <property type="project" value="TreeGrafter"/>
</dbReference>
<dbReference type="Gene3D" id="3.40.390.10">
    <property type="entry name" value="Collagenase (Catalytic Domain)"/>
    <property type="match status" value="2"/>
</dbReference>
<reference evidence="12" key="2">
    <citation type="submission" date="2023-03" db="EMBL/GenBank/DDBJ databases">
        <authorList>
            <person name="Inwood S.N."/>
            <person name="Skelly J.G."/>
            <person name="Guhlin J."/>
            <person name="Harrop T.W.R."/>
            <person name="Goldson S.G."/>
            <person name="Dearden P.K."/>
        </authorList>
    </citation>
    <scope>NUCLEOTIDE SEQUENCE</scope>
    <source>
        <strain evidence="12">Irish</strain>
        <tissue evidence="12">Whole body</tissue>
    </source>
</reference>
<protein>
    <recommendedName>
        <fullName evidence="11">Peptidase M12B domain-containing protein</fullName>
    </recommendedName>
</protein>
<evidence type="ECO:0000256" key="1">
    <source>
        <dbReference type="ARBA" id="ARBA00022670"/>
    </source>
</evidence>
<dbReference type="EMBL" id="JAQQBS010001422">
    <property type="protein sequence ID" value="KAK0163869.1"/>
    <property type="molecule type" value="Genomic_DNA"/>
</dbReference>
<accession>A0AA39KJL7</accession>
<evidence type="ECO:0000313" key="13">
    <source>
        <dbReference type="Proteomes" id="UP001168990"/>
    </source>
</evidence>
<keyword evidence="4 8" id="KW-0862">Zinc</keyword>
<feature type="compositionally biased region" description="Polar residues" evidence="9">
    <location>
        <begin position="497"/>
        <end position="507"/>
    </location>
</feature>
<gene>
    <name evidence="12" type="ORF">PV328_002555</name>
</gene>
<dbReference type="PANTHER" id="PTHR11905">
    <property type="entry name" value="ADAM A DISINTEGRIN AND METALLOPROTEASE DOMAIN"/>
    <property type="match status" value="1"/>
</dbReference>
<feature type="region of interest" description="Disordered" evidence="9">
    <location>
        <begin position="141"/>
        <end position="161"/>
    </location>
</feature>
<reference evidence="12" key="1">
    <citation type="journal article" date="2023" name="bioRxiv">
        <title>Scaffold-level genome assemblies of two parasitoid biocontrol wasps reveal the parthenogenesis mechanism and an associated novel virus.</title>
        <authorList>
            <person name="Inwood S."/>
            <person name="Skelly J."/>
            <person name="Guhlin J."/>
            <person name="Harrop T."/>
            <person name="Goldson S."/>
            <person name="Dearden P."/>
        </authorList>
    </citation>
    <scope>NUCLEOTIDE SEQUENCE</scope>
    <source>
        <strain evidence="12">Irish</strain>
        <tissue evidence="12">Whole body</tissue>
    </source>
</reference>
<dbReference type="Proteomes" id="UP001168990">
    <property type="component" value="Unassembled WGS sequence"/>
</dbReference>
<dbReference type="InterPro" id="IPR001590">
    <property type="entry name" value="Peptidase_M12B"/>
</dbReference>
<feature type="domain" description="Peptidase M12B" evidence="11">
    <location>
        <begin position="167"/>
        <end position="392"/>
    </location>
</feature>
<dbReference type="Pfam" id="PF01421">
    <property type="entry name" value="Reprolysin"/>
    <property type="match status" value="1"/>
</dbReference>
<keyword evidence="2 8" id="KW-0479">Metal-binding</keyword>
<evidence type="ECO:0000256" key="2">
    <source>
        <dbReference type="ARBA" id="ARBA00022723"/>
    </source>
</evidence>
<dbReference type="SUPFAM" id="SSF55486">
    <property type="entry name" value="Metalloproteases ('zincins'), catalytic domain"/>
    <property type="match status" value="2"/>
</dbReference>
<evidence type="ECO:0000256" key="4">
    <source>
        <dbReference type="ARBA" id="ARBA00022833"/>
    </source>
</evidence>
<dbReference type="Gene3D" id="3.40.1620.60">
    <property type="match status" value="2"/>
</dbReference>